<evidence type="ECO:0000259" key="11">
    <source>
        <dbReference type="PROSITE" id="PS50240"/>
    </source>
</evidence>
<dbReference type="GO" id="GO:0004252">
    <property type="term" value="F:serine-type endopeptidase activity"/>
    <property type="evidence" value="ECO:0007669"/>
    <property type="project" value="InterPro"/>
</dbReference>
<dbReference type="GO" id="GO:0007586">
    <property type="term" value="P:digestion"/>
    <property type="evidence" value="ECO:0007669"/>
    <property type="project" value="UniProtKB-KW"/>
</dbReference>
<dbReference type="PROSITE" id="PS50240">
    <property type="entry name" value="TRYPSIN_DOM"/>
    <property type="match status" value="1"/>
</dbReference>
<dbReference type="PANTHER" id="PTHR24276:SF91">
    <property type="entry name" value="AT26814P-RELATED"/>
    <property type="match status" value="1"/>
</dbReference>
<organism evidence="12 13">
    <name type="scientific">Aedes aegypti</name>
    <name type="common">Yellowfever mosquito</name>
    <name type="synonym">Culex aegypti</name>
    <dbReference type="NCBI Taxonomy" id="7159"/>
    <lineage>
        <taxon>Eukaryota</taxon>
        <taxon>Metazoa</taxon>
        <taxon>Ecdysozoa</taxon>
        <taxon>Arthropoda</taxon>
        <taxon>Hexapoda</taxon>
        <taxon>Insecta</taxon>
        <taxon>Pterygota</taxon>
        <taxon>Neoptera</taxon>
        <taxon>Endopterygota</taxon>
        <taxon>Diptera</taxon>
        <taxon>Nematocera</taxon>
        <taxon>Culicoidea</taxon>
        <taxon>Culicidae</taxon>
        <taxon>Culicinae</taxon>
        <taxon>Aedini</taxon>
        <taxon>Aedes</taxon>
        <taxon>Stegomyia</taxon>
    </lineage>
</organism>
<dbReference type="SUPFAM" id="SSF50494">
    <property type="entry name" value="Trypsin-like serine proteases"/>
    <property type="match status" value="1"/>
</dbReference>
<dbReference type="InterPro" id="IPR001254">
    <property type="entry name" value="Trypsin_dom"/>
</dbReference>
<keyword evidence="8" id="KW-1015">Disulfide bond</keyword>
<evidence type="ECO:0000256" key="8">
    <source>
        <dbReference type="ARBA" id="ARBA00023157"/>
    </source>
</evidence>
<dbReference type="eggNOG" id="KOG3627">
    <property type="taxonomic scope" value="Eukaryota"/>
</dbReference>
<reference evidence="12" key="1">
    <citation type="submission" date="2005-10" db="EMBL/GenBank/DDBJ databases">
        <authorList>
            <person name="Loftus B.J."/>
            <person name="Nene V.M."/>
            <person name="Hannick L.I."/>
            <person name="Bidwell S."/>
            <person name="Haas B."/>
            <person name="Amedeo P."/>
            <person name="Orvis J."/>
            <person name="Wortman J.R."/>
            <person name="White O.R."/>
            <person name="Salzberg S."/>
            <person name="Shumway M."/>
            <person name="Koo H."/>
            <person name="Zhao Y."/>
            <person name="Holmes M."/>
            <person name="Miller J."/>
            <person name="Schatz M."/>
            <person name="Pop M."/>
            <person name="Pai G."/>
            <person name="Utterback T."/>
            <person name="Rogers Y.-H."/>
            <person name="Kravitz S."/>
            <person name="Fraser C.M."/>
        </authorList>
    </citation>
    <scope>NUCLEOTIDE SEQUENCE</scope>
    <source>
        <strain evidence="12">Liverpool</strain>
    </source>
</reference>
<evidence type="ECO:0000256" key="4">
    <source>
        <dbReference type="ARBA" id="ARBA00022757"/>
    </source>
</evidence>
<dbReference type="Gene3D" id="2.40.10.10">
    <property type="entry name" value="Trypsin-like serine proteases"/>
    <property type="match status" value="1"/>
</dbReference>
<feature type="domain" description="Peptidase S1" evidence="11">
    <location>
        <begin position="60"/>
        <end position="296"/>
    </location>
</feature>
<dbReference type="FunFam" id="2.40.10.10:FF:000047">
    <property type="entry name" value="Trypsin eta"/>
    <property type="match status" value="1"/>
</dbReference>
<comment type="similarity">
    <text evidence="9">Belongs to the peptidase S1 family. CLIP subfamily.</text>
</comment>
<dbReference type="GO" id="GO:0016485">
    <property type="term" value="P:protein processing"/>
    <property type="evidence" value="ECO:0007669"/>
    <property type="project" value="UniProtKB-ARBA"/>
</dbReference>
<comment type="subcellular location">
    <subcellularLocation>
        <location evidence="1">Secreted</location>
    </subcellularLocation>
</comment>
<dbReference type="InterPro" id="IPR043504">
    <property type="entry name" value="Peptidase_S1_PA_chymotrypsin"/>
</dbReference>
<dbReference type="HOGENOM" id="CLU_006842_7_0_1"/>
<dbReference type="EMBL" id="CH478072">
    <property type="protein sequence ID" value="EAT34104.1"/>
    <property type="molecule type" value="Genomic_DNA"/>
</dbReference>
<dbReference type="CDD" id="cd00190">
    <property type="entry name" value="Tryp_SPc"/>
    <property type="match status" value="1"/>
</dbReference>
<keyword evidence="3 10" id="KW-0645">Protease</keyword>
<dbReference type="InterPro" id="IPR018114">
    <property type="entry name" value="TRYPSIN_HIS"/>
</dbReference>
<sequence>MIDHRRCETYSRIISILVQILHPPQRHRQPNMWFSVKISKLLLLFAASSVAASVDNDMKIIGGFPAQQNSTRHQVSIRQKSVDLALFGSGHICGGSLINDRTVLTAAHCLVNEEASYFRVVGGELNRLLQTQNTVIANVSKVIIHESFDLKTKANDIGLLILDKPVESSHQTLRTIELATCRPIAGSICQTTGWGTTEYDLPMVTVELMAVNVTIQPIESCNGTESYNGTILDGMLCAGEITGGKDSCQGDSGGPLVCGGFLAGIVSHGEGCGWASYPGIYSDVVHFREWIDKHMHTSGGENVKFTVVGLVAVCMVHLVRAVWVV</sequence>
<dbReference type="SMART" id="SM00020">
    <property type="entry name" value="Tryp_SPc"/>
    <property type="match status" value="1"/>
</dbReference>
<dbReference type="PANTHER" id="PTHR24276">
    <property type="entry name" value="POLYSERASE-RELATED"/>
    <property type="match status" value="1"/>
</dbReference>
<dbReference type="InterPro" id="IPR009003">
    <property type="entry name" value="Peptidase_S1_PA"/>
</dbReference>
<name>Q16IK3_AEDAE</name>
<dbReference type="PROSITE" id="PS00134">
    <property type="entry name" value="TRYPSIN_HIS"/>
    <property type="match status" value="1"/>
</dbReference>
<dbReference type="MEROPS" id="S01.A35"/>
<proteinExistence type="inferred from homology"/>
<dbReference type="PRINTS" id="PR00722">
    <property type="entry name" value="CHYMOTRYPSIN"/>
</dbReference>
<evidence type="ECO:0000256" key="6">
    <source>
        <dbReference type="ARBA" id="ARBA00022825"/>
    </source>
</evidence>
<accession>Q16IK3</accession>
<dbReference type="Pfam" id="PF00089">
    <property type="entry name" value="Trypsin"/>
    <property type="match status" value="1"/>
</dbReference>
<reference evidence="12" key="3">
    <citation type="submission" date="2012-09" db="EMBL/GenBank/DDBJ databases">
        <authorList>
            <consortium name="VectorBase"/>
        </authorList>
    </citation>
    <scope>NUCLEOTIDE SEQUENCE</scope>
    <source>
        <strain evidence="12">Liverpool</strain>
    </source>
</reference>
<keyword evidence="6 10" id="KW-0720">Serine protease</keyword>
<evidence type="ECO:0000256" key="7">
    <source>
        <dbReference type="ARBA" id="ARBA00023145"/>
    </source>
</evidence>
<keyword evidence="5 10" id="KW-0378">Hydrolase</keyword>
<keyword evidence="7" id="KW-0865">Zymogen</keyword>
<dbReference type="KEGG" id="aag:5578306"/>
<evidence type="ECO:0000256" key="5">
    <source>
        <dbReference type="ARBA" id="ARBA00022801"/>
    </source>
</evidence>
<keyword evidence="2" id="KW-0964">Secreted</keyword>
<dbReference type="STRING" id="7159.Q16IK3"/>
<keyword evidence="4" id="KW-0222">Digestion</keyword>
<protein>
    <submittedName>
        <fullName evidence="12">AAEL013623-PA</fullName>
    </submittedName>
</protein>
<dbReference type="InterPro" id="IPR050430">
    <property type="entry name" value="Peptidase_S1"/>
</dbReference>
<evidence type="ECO:0000256" key="2">
    <source>
        <dbReference type="ARBA" id="ARBA00022525"/>
    </source>
</evidence>
<dbReference type="PhylomeDB" id="Q16IK3"/>
<evidence type="ECO:0000256" key="3">
    <source>
        <dbReference type="ARBA" id="ARBA00022670"/>
    </source>
</evidence>
<evidence type="ECO:0000256" key="10">
    <source>
        <dbReference type="RuleBase" id="RU363034"/>
    </source>
</evidence>
<dbReference type="AlphaFoldDB" id="Q16IK3"/>
<dbReference type="OrthoDB" id="10059102at2759"/>
<dbReference type="OMA" id="TICAKAY"/>
<reference evidence="12" key="2">
    <citation type="journal article" date="2007" name="Science">
        <title>Genome sequence of Aedes aegypti, a major arbovirus vector.</title>
        <authorList>
            <person name="Nene V."/>
            <person name="Wortman J.R."/>
            <person name="Lawson D."/>
            <person name="Haas B."/>
            <person name="Kodira C."/>
            <person name="Tu Z.J."/>
            <person name="Loftus B."/>
            <person name="Xi Z."/>
            <person name="Megy K."/>
            <person name="Grabherr M."/>
            <person name="Ren Q."/>
            <person name="Zdobnov E.M."/>
            <person name="Lobo N.F."/>
            <person name="Campbell K.S."/>
            <person name="Brown S.E."/>
            <person name="Bonaldo M.F."/>
            <person name="Zhu J."/>
            <person name="Sinkins S.P."/>
            <person name="Hogenkamp D.G."/>
            <person name="Amedeo P."/>
            <person name="Arensburger P."/>
            <person name="Atkinson P.W."/>
            <person name="Bidwell S."/>
            <person name="Biedler J."/>
            <person name="Birney E."/>
            <person name="Bruggner R.V."/>
            <person name="Costas J."/>
            <person name="Coy M.R."/>
            <person name="Crabtree J."/>
            <person name="Crawford M."/>
            <person name="Debruyn B."/>
            <person name="Decaprio D."/>
            <person name="Eiglmeier K."/>
            <person name="Eisenstadt E."/>
            <person name="El-Dorry H."/>
            <person name="Gelbart W.M."/>
            <person name="Gomes S.L."/>
            <person name="Hammond M."/>
            <person name="Hannick L.I."/>
            <person name="Hogan J.R."/>
            <person name="Holmes M.H."/>
            <person name="Jaffe D."/>
            <person name="Johnston J.S."/>
            <person name="Kennedy R.C."/>
            <person name="Koo H."/>
            <person name="Kravitz S."/>
            <person name="Kriventseva E.V."/>
            <person name="Kulp D."/>
            <person name="Labutti K."/>
            <person name="Lee E."/>
            <person name="Li S."/>
            <person name="Lovin D.D."/>
            <person name="Mao C."/>
            <person name="Mauceli E."/>
            <person name="Menck C.F."/>
            <person name="Miller J.R."/>
            <person name="Montgomery P."/>
            <person name="Mori A."/>
            <person name="Nascimento A.L."/>
            <person name="Naveira H.F."/>
            <person name="Nusbaum C."/>
            <person name="O'leary S."/>
            <person name="Orvis J."/>
            <person name="Pertea M."/>
            <person name="Quesneville H."/>
            <person name="Reidenbach K.R."/>
            <person name="Rogers Y.H."/>
            <person name="Roth C.W."/>
            <person name="Schneider J.R."/>
            <person name="Schatz M."/>
            <person name="Shumway M."/>
            <person name="Stanke M."/>
            <person name="Stinson E.O."/>
            <person name="Tubio J.M."/>
            <person name="Vanzee J.P."/>
            <person name="Verjovski-Almeida S."/>
            <person name="Werner D."/>
            <person name="White O."/>
            <person name="Wyder S."/>
            <person name="Zeng Q."/>
            <person name="Zhao Q."/>
            <person name="Zhao Y."/>
            <person name="Hill C.A."/>
            <person name="Raikhel A.S."/>
            <person name="Soares M.B."/>
            <person name="Knudson D.L."/>
            <person name="Lee N.H."/>
            <person name="Galagan J."/>
            <person name="Salzberg S.L."/>
            <person name="Paulsen I.T."/>
            <person name="Dimopoulos G."/>
            <person name="Collins F.H."/>
            <person name="Birren B."/>
            <person name="Fraser-Liggett C.M."/>
            <person name="Severson D.W."/>
        </authorList>
    </citation>
    <scope>NUCLEOTIDE SEQUENCE [LARGE SCALE GENOMIC DNA]</scope>
    <source>
        <strain evidence="12">Liverpool</strain>
    </source>
</reference>
<dbReference type="PROSITE" id="PS00135">
    <property type="entry name" value="TRYPSIN_SER"/>
    <property type="match status" value="1"/>
</dbReference>
<evidence type="ECO:0000313" key="13">
    <source>
        <dbReference type="Proteomes" id="UP000682892"/>
    </source>
</evidence>
<gene>
    <name evidence="12" type="ORF">AaeL_AAEL013623</name>
</gene>
<dbReference type="GO" id="GO:0005576">
    <property type="term" value="C:extracellular region"/>
    <property type="evidence" value="ECO:0007669"/>
    <property type="project" value="UniProtKB-SubCell"/>
</dbReference>
<dbReference type="InterPro" id="IPR033116">
    <property type="entry name" value="TRYPSIN_SER"/>
</dbReference>
<dbReference type="InterPro" id="IPR001314">
    <property type="entry name" value="Peptidase_S1A"/>
</dbReference>
<evidence type="ECO:0000313" key="12">
    <source>
        <dbReference type="EMBL" id="EAT34104.1"/>
    </source>
</evidence>
<evidence type="ECO:0000256" key="9">
    <source>
        <dbReference type="ARBA" id="ARBA00024195"/>
    </source>
</evidence>
<dbReference type="VEuPathDB" id="VectorBase:AAEL013623"/>
<dbReference type="PaxDb" id="7159-AAEL013623-PA"/>
<dbReference type="Proteomes" id="UP000682892">
    <property type="component" value="Unassembled WGS sequence"/>
</dbReference>
<evidence type="ECO:0000256" key="1">
    <source>
        <dbReference type="ARBA" id="ARBA00004613"/>
    </source>
</evidence>